<dbReference type="Gene3D" id="1.10.357.10">
    <property type="entry name" value="Tetracycline Repressor, domain 2"/>
    <property type="match status" value="1"/>
</dbReference>
<keyword evidence="2 4" id="KW-0238">DNA-binding</keyword>
<evidence type="ECO:0000259" key="6">
    <source>
        <dbReference type="PROSITE" id="PS50977"/>
    </source>
</evidence>
<dbReference type="Pfam" id="PF00440">
    <property type="entry name" value="TetR_N"/>
    <property type="match status" value="1"/>
</dbReference>
<dbReference type="PANTHER" id="PTHR47506">
    <property type="entry name" value="TRANSCRIPTIONAL REGULATORY PROTEIN"/>
    <property type="match status" value="1"/>
</dbReference>
<sequence length="234" mass="25872">MARTKEFDPDEALQKAMELFWRRGYEATSMSDLVQHLGIGRASIYATFGGKRELYLRAYDRYLAQGVDFEGLLSAPGPVLPAVRDLVLRFADEAAHDTDHRGCMVVNTAVELAPHDQELARRVEANWDFIETTLATALARAREQGELDEGQDPRSLARFLLTVLQGLRLVGKGSTDPARLRDTAAQALRVLELADLTWPPAPSDSREPLEEARPFRAGRNPDPARGGPAKLGQP</sequence>
<organism evidence="7 8">
    <name type="scientific">Nonomuraea mangrovi</name>
    <dbReference type="NCBI Taxonomy" id="2316207"/>
    <lineage>
        <taxon>Bacteria</taxon>
        <taxon>Bacillati</taxon>
        <taxon>Actinomycetota</taxon>
        <taxon>Actinomycetes</taxon>
        <taxon>Streptosporangiales</taxon>
        <taxon>Streptosporangiaceae</taxon>
        <taxon>Nonomuraea</taxon>
    </lineage>
</organism>
<dbReference type="PROSITE" id="PS50977">
    <property type="entry name" value="HTH_TETR_2"/>
    <property type="match status" value="1"/>
</dbReference>
<reference evidence="8" key="1">
    <citation type="journal article" date="2019" name="Int. J. Syst. Evol. Microbiol.">
        <title>The Global Catalogue of Microorganisms (GCM) 10K type strain sequencing project: providing services to taxonomists for standard genome sequencing and annotation.</title>
        <authorList>
            <consortium name="The Broad Institute Genomics Platform"/>
            <consortium name="The Broad Institute Genome Sequencing Center for Infectious Disease"/>
            <person name="Wu L."/>
            <person name="Ma J."/>
        </authorList>
    </citation>
    <scope>NUCLEOTIDE SEQUENCE [LARGE SCALE GENOMIC DNA]</scope>
    <source>
        <strain evidence="8">ICMP 6774ER</strain>
    </source>
</reference>
<feature type="domain" description="HTH tetR-type" evidence="6">
    <location>
        <begin position="6"/>
        <end position="66"/>
    </location>
</feature>
<dbReference type="InterPro" id="IPR001647">
    <property type="entry name" value="HTH_TetR"/>
</dbReference>
<keyword evidence="8" id="KW-1185">Reference proteome</keyword>
<comment type="caution">
    <text evidence="7">The sequence shown here is derived from an EMBL/GenBank/DDBJ whole genome shotgun (WGS) entry which is preliminary data.</text>
</comment>
<evidence type="ECO:0000313" key="7">
    <source>
        <dbReference type="EMBL" id="MFD1937401.1"/>
    </source>
</evidence>
<keyword evidence="3" id="KW-0804">Transcription</keyword>
<keyword evidence="1" id="KW-0805">Transcription regulation</keyword>
<dbReference type="SUPFAM" id="SSF48498">
    <property type="entry name" value="Tetracyclin repressor-like, C-terminal domain"/>
    <property type="match status" value="1"/>
</dbReference>
<dbReference type="Proteomes" id="UP001597368">
    <property type="component" value="Unassembled WGS sequence"/>
</dbReference>
<evidence type="ECO:0000256" key="1">
    <source>
        <dbReference type="ARBA" id="ARBA00023015"/>
    </source>
</evidence>
<name>A0ABW4T6R7_9ACTN</name>
<feature type="DNA-binding region" description="H-T-H motif" evidence="4">
    <location>
        <begin position="29"/>
        <end position="48"/>
    </location>
</feature>
<dbReference type="Gene3D" id="1.10.10.60">
    <property type="entry name" value="Homeodomain-like"/>
    <property type="match status" value="1"/>
</dbReference>
<gene>
    <name evidence="7" type="ORF">ACFSKW_38625</name>
</gene>
<evidence type="ECO:0000256" key="4">
    <source>
        <dbReference type="PROSITE-ProRule" id="PRU00335"/>
    </source>
</evidence>
<proteinExistence type="predicted"/>
<dbReference type="PANTHER" id="PTHR47506:SF1">
    <property type="entry name" value="HTH-TYPE TRANSCRIPTIONAL REGULATOR YJDC"/>
    <property type="match status" value="1"/>
</dbReference>
<feature type="compositionally biased region" description="Basic and acidic residues" evidence="5">
    <location>
        <begin position="204"/>
        <end position="214"/>
    </location>
</feature>
<dbReference type="EMBL" id="JBHUFV010000060">
    <property type="protein sequence ID" value="MFD1937401.1"/>
    <property type="molecule type" value="Genomic_DNA"/>
</dbReference>
<protein>
    <submittedName>
        <fullName evidence="7">TetR/AcrR family transcriptional regulator</fullName>
    </submittedName>
</protein>
<evidence type="ECO:0000313" key="8">
    <source>
        <dbReference type="Proteomes" id="UP001597368"/>
    </source>
</evidence>
<dbReference type="RefSeq" id="WP_379578550.1">
    <property type="nucleotide sequence ID" value="NZ_JBHUFV010000060.1"/>
</dbReference>
<evidence type="ECO:0000256" key="3">
    <source>
        <dbReference type="ARBA" id="ARBA00023163"/>
    </source>
</evidence>
<dbReference type="PRINTS" id="PR00455">
    <property type="entry name" value="HTHTETR"/>
</dbReference>
<evidence type="ECO:0000256" key="2">
    <source>
        <dbReference type="ARBA" id="ARBA00023125"/>
    </source>
</evidence>
<dbReference type="InterPro" id="IPR009057">
    <property type="entry name" value="Homeodomain-like_sf"/>
</dbReference>
<dbReference type="InterPro" id="IPR011075">
    <property type="entry name" value="TetR_C"/>
</dbReference>
<accession>A0ABW4T6R7</accession>
<dbReference type="Pfam" id="PF16925">
    <property type="entry name" value="TetR_C_13"/>
    <property type="match status" value="1"/>
</dbReference>
<feature type="region of interest" description="Disordered" evidence="5">
    <location>
        <begin position="197"/>
        <end position="234"/>
    </location>
</feature>
<dbReference type="SUPFAM" id="SSF46689">
    <property type="entry name" value="Homeodomain-like"/>
    <property type="match status" value="1"/>
</dbReference>
<evidence type="ECO:0000256" key="5">
    <source>
        <dbReference type="SAM" id="MobiDB-lite"/>
    </source>
</evidence>
<dbReference type="InterPro" id="IPR036271">
    <property type="entry name" value="Tet_transcr_reg_TetR-rel_C_sf"/>
</dbReference>